<keyword evidence="2" id="KW-0472">Membrane</keyword>
<reference evidence="3" key="1">
    <citation type="journal article" date="2020" name="Stud. Mycol.">
        <title>101 Dothideomycetes genomes: a test case for predicting lifestyles and emergence of pathogens.</title>
        <authorList>
            <person name="Haridas S."/>
            <person name="Albert R."/>
            <person name="Binder M."/>
            <person name="Bloem J."/>
            <person name="Labutti K."/>
            <person name="Salamov A."/>
            <person name="Andreopoulos B."/>
            <person name="Baker S."/>
            <person name="Barry K."/>
            <person name="Bills G."/>
            <person name="Bluhm B."/>
            <person name="Cannon C."/>
            <person name="Castanera R."/>
            <person name="Culley D."/>
            <person name="Daum C."/>
            <person name="Ezra D."/>
            <person name="Gonzalez J."/>
            <person name="Henrissat B."/>
            <person name="Kuo A."/>
            <person name="Liang C."/>
            <person name="Lipzen A."/>
            <person name="Lutzoni F."/>
            <person name="Magnuson J."/>
            <person name="Mondo S."/>
            <person name="Nolan M."/>
            <person name="Ohm R."/>
            <person name="Pangilinan J."/>
            <person name="Park H.-J."/>
            <person name="Ramirez L."/>
            <person name="Alfaro M."/>
            <person name="Sun H."/>
            <person name="Tritt A."/>
            <person name="Yoshinaga Y."/>
            <person name="Zwiers L.-H."/>
            <person name="Turgeon B."/>
            <person name="Goodwin S."/>
            <person name="Spatafora J."/>
            <person name="Crous P."/>
            <person name="Grigoriev I."/>
        </authorList>
    </citation>
    <scope>NUCLEOTIDE SEQUENCE</scope>
    <source>
        <strain evidence="3">CBS 473.64</strain>
    </source>
</reference>
<dbReference type="EMBL" id="MU006778">
    <property type="protein sequence ID" value="KAF2644483.1"/>
    <property type="molecule type" value="Genomic_DNA"/>
</dbReference>
<evidence type="ECO:0000256" key="2">
    <source>
        <dbReference type="SAM" id="Phobius"/>
    </source>
</evidence>
<dbReference type="Proteomes" id="UP000799753">
    <property type="component" value="Unassembled WGS sequence"/>
</dbReference>
<proteinExistence type="predicted"/>
<keyword evidence="2" id="KW-0812">Transmembrane</keyword>
<keyword evidence="2" id="KW-1133">Transmembrane helix</keyword>
<protein>
    <submittedName>
        <fullName evidence="3">Uncharacterized protein</fullName>
    </submittedName>
</protein>
<feature type="transmembrane region" description="Helical" evidence="2">
    <location>
        <begin position="70"/>
        <end position="91"/>
    </location>
</feature>
<sequence length="170" mass="17965">MSCDMGKRNMFPAGERRKETGCAPSCAASGKASAEDGISSTPRCTPLGARRLPSKLANCAPSFSSIAPSFACVVPSTLALCCLLFIIPALIPPHSLQPTAPPCPRSPHQYSGVPRTIVVSPTRRHCCVTQKTRRRHREGPSIGDGETASSVDSCTSLLAPFHGVPPCRPR</sequence>
<name>A0A6A6SCN7_9PLEO</name>
<dbReference type="AlphaFoldDB" id="A0A6A6SCN7"/>
<evidence type="ECO:0000313" key="3">
    <source>
        <dbReference type="EMBL" id="KAF2644483.1"/>
    </source>
</evidence>
<evidence type="ECO:0000313" key="4">
    <source>
        <dbReference type="Proteomes" id="UP000799753"/>
    </source>
</evidence>
<organism evidence="3 4">
    <name type="scientific">Massarina eburnea CBS 473.64</name>
    <dbReference type="NCBI Taxonomy" id="1395130"/>
    <lineage>
        <taxon>Eukaryota</taxon>
        <taxon>Fungi</taxon>
        <taxon>Dikarya</taxon>
        <taxon>Ascomycota</taxon>
        <taxon>Pezizomycotina</taxon>
        <taxon>Dothideomycetes</taxon>
        <taxon>Pleosporomycetidae</taxon>
        <taxon>Pleosporales</taxon>
        <taxon>Massarineae</taxon>
        <taxon>Massarinaceae</taxon>
        <taxon>Massarina</taxon>
    </lineage>
</organism>
<gene>
    <name evidence="3" type="ORF">P280DRAFT_172592</name>
</gene>
<keyword evidence="4" id="KW-1185">Reference proteome</keyword>
<feature type="region of interest" description="Disordered" evidence="1">
    <location>
        <begin position="129"/>
        <end position="150"/>
    </location>
</feature>
<evidence type="ECO:0000256" key="1">
    <source>
        <dbReference type="SAM" id="MobiDB-lite"/>
    </source>
</evidence>
<accession>A0A6A6SCN7</accession>